<name>A0A1M7PSJ7_9FLAO</name>
<reference evidence="2" key="1">
    <citation type="submission" date="2016-11" db="EMBL/GenBank/DDBJ databases">
        <authorList>
            <person name="Varghese N."/>
            <person name="Submissions S."/>
        </authorList>
    </citation>
    <scope>NUCLEOTIDE SEQUENCE [LARGE SCALE GENOMIC DNA]</scope>
    <source>
        <strain evidence="2">CGMCC 1.2749</strain>
    </source>
</reference>
<protein>
    <submittedName>
        <fullName evidence="1">Uncharacterized protein</fullName>
    </submittedName>
</protein>
<sequence>MNYLIARKKRTNNTYYNIITEKQAEFYTIPDDLNPSRPFDNNYSLEEDEWFGIQNFTETEYCIPILQGEFNSAVNNQIGNNEYLLVKFFCAYQSDNFYCFQKFSSGTLISRKWFNLREPILKSDQPIFILKEIPDAVYVKDVDTLYFKKLTDLKTIFPNIFDLYKEATDAQTETFLANDFINLDESYTTDMVKSANRKRIAMATETLANLDLEQRNEIHTYIRGYCPNLSFSEENSTFDIVNEEHLKLLIFGIEQRFYTTLVGNERRVANSISRIDTQ</sequence>
<gene>
    <name evidence="1" type="ORF">SAMN05216269_1223</name>
</gene>
<keyword evidence="2" id="KW-1185">Reference proteome</keyword>
<dbReference type="RefSeq" id="WP_073211644.1">
    <property type="nucleotide sequence ID" value="NZ_FRCL01000022.1"/>
</dbReference>
<accession>A0A1M7PSJ7</accession>
<organism evidence="1 2">
    <name type="scientific">Flavobacterium xinjiangense</name>
    <dbReference type="NCBI Taxonomy" id="178356"/>
    <lineage>
        <taxon>Bacteria</taxon>
        <taxon>Pseudomonadati</taxon>
        <taxon>Bacteroidota</taxon>
        <taxon>Flavobacteriia</taxon>
        <taxon>Flavobacteriales</taxon>
        <taxon>Flavobacteriaceae</taxon>
        <taxon>Flavobacterium</taxon>
    </lineage>
</organism>
<evidence type="ECO:0000313" key="1">
    <source>
        <dbReference type="EMBL" id="SHN20280.1"/>
    </source>
</evidence>
<dbReference type="OrthoDB" id="8617654at2"/>
<evidence type="ECO:0000313" key="2">
    <source>
        <dbReference type="Proteomes" id="UP000184092"/>
    </source>
</evidence>
<proteinExistence type="predicted"/>
<dbReference type="AlphaFoldDB" id="A0A1M7PSJ7"/>
<dbReference type="EMBL" id="FRCL01000022">
    <property type="protein sequence ID" value="SHN20280.1"/>
    <property type="molecule type" value="Genomic_DNA"/>
</dbReference>
<dbReference type="Proteomes" id="UP000184092">
    <property type="component" value="Unassembled WGS sequence"/>
</dbReference>